<proteinExistence type="predicted"/>
<dbReference type="InterPro" id="IPR003425">
    <property type="entry name" value="CCB3/YggT"/>
</dbReference>
<dbReference type="OrthoDB" id="3216131at2"/>
<dbReference type="EMBL" id="AXCW01000017">
    <property type="protein sequence ID" value="EYR64801.1"/>
    <property type="molecule type" value="Genomic_DNA"/>
</dbReference>
<evidence type="ECO:0000256" key="1">
    <source>
        <dbReference type="SAM" id="Phobius"/>
    </source>
</evidence>
<feature type="transmembrane region" description="Helical" evidence="1">
    <location>
        <begin position="75"/>
        <end position="96"/>
    </location>
</feature>
<reference evidence="2 3" key="1">
    <citation type="submission" date="2014-01" db="EMBL/GenBank/DDBJ databases">
        <title>Actinotalea ferrariae CF5-4.</title>
        <authorList>
            <person name="Chen F."/>
            <person name="Li Y."/>
            <person name="Wang G."/>
        </authorList>
    </citation>
    <scope>NUCLEOTIDE SEQUENCE [LARGE SCALE GENOMIC DNA]</scope>
    <source>
        <strain evidence="2 3">CF5-4</strain>
    </source>
</reference>
<keyword evidence="1" id="KW-1133">Transmembrane helix</keyword>
<sequence length="98" mass="11029">MGIVFGVLAFVVFLFLILLFVRLALDWVQVFAREWRPRGVVLVVAEVTYTITDPPLRAVRRVVPPLTLGSIRLDLAFLIVFFATSILFNVLQNLAATL</sequence>
<keyword evidence="1" id="KW-0472">Membrane</keyword>
<organism evidence="2 3">
    <name type="scientific">Actinotalea ferrariae CF5-4</name>
    <dbReference type="NCBI Taxonomy" id="948458"/>
    <lineage>
        <taxon>Bacteria</taxon>
        <taxon>Bacillati</taxon>
        <taxon>Actinomycetota</taxon>
        <taxon>Actinomycetes</taxon>
        <taxon>Micrococcales</taxon>
        <taxon>Cellulomonadaceae</taxon>
        <taxon>Actinotalea</taxon>
    </lineage>
</organism>
<accession>A0A021VUH3</accession>
<dbReference type="GO" id="GO:0016020">
    <property type="term" value="C:membrane"/>
    <property type="evidence" value="ECO:0007669"/>
    <property type="project" value="InterPro"/>
</dbReference>
<dbReference type="AlphaFoldDB" id="A0A021VUH3"/>
<evidence type="ECO:0000313" key="3">
    <source>
        <dbReference type="Proteomes" id="UP000019753"/>
    </source>
</evidence>
<keyword evidence="3" id="KW-1185">Reference proteome</keyword>
<comment type="caution">
    <text evidence="2">The sequence shown here is derived from an EMBL/GenBank/DDBJ whole genome shotgun (WGS) entry which is preliminary data.</text>
</comment>
<protein>
    <submittedName>
        <fullName evidence="2">Membrane protein</fullName>
    </submittedName>
</protein>
<name>A0A021VUH3_9CELL</name>
<keyword evidence="1" id="KW-0812">Transmembrane</keyword>
<dbReference type="RefSeq" id="WP_034222330.1">
    <property type="nucleotide sequence ID" value="NZ_AXCW01000017.1"/>
</dbReference>
<dbReference type="Pfam" id="PF02325">
    <property type="entry name" value="CCB3_YggT"/>
    <property type="match status" value="1"/>
</dbReference>
<gene>
    <name evidence="2" type="ORF">N866_04735</name>
</gene>
<evidence type="ECO:0000313" key="2">
    <source>
        <dbReference type="EMBL" id="EYR64801.1"/>
    </source>
</evidence>
<dbReference type="Proteomes" id="UP000019753">
    <property type="component" value="Unassembled WGS sequence"/>
</dbReference>